<gene>
    <name evidence="5" type="ORF">B0T19DRAFT_375640</name>
</gene>
<dbReference type="EMBL" id="JAUEPO010000006">
    <property type="protein sequence ID" value="KAK3320080.1"/>
    <property type="molecule type" value="Genomic_DNA"/>
</dbReference>
<dbReference type="SUPFAM" id="SSF50978">
    <property type="entry name" value="WD40 repeat-like"/>
    <property type="match status" value="1"/>
</dbReference>
<evidence type="ECO:0000256" key="4">
    <source>
        <dbReference type="SAM" id="MobiDB-lite"/>
    </source>
</evidence>
<dbReference type="PANTHER" id="PTHR46042:SF1">
    <property type="entry name" value="DIPHTHINE METHYLTRANSFERASE"/>
    <property type="match status" value="1"/>
</dbReference>
<protein>
    <submittedName>
        <fullName evidence="5">Uncharacterized protein</fullName>
    </submittedName>
</protein>
<comment type="caution">
    <text evidence="5">The sequence shown here is derived from an EMBL/GenBank/DDBJ whole genome shotgun (WGS) entry which is preliminary data.</text>
</comment>
<comment type="pathway">
    <text evidence="3">Protein modification.</text>
</comment>
<name>A0AAE0I7T7_9PEZI</name>
<dbReference type="GO" id="GO:0017183">
    <property type="term" value="P:protein histidyl modification to diphthamide"/>
    <property type="evidence" value="ECO:0007669"/>
    <property type="project" value="TreeGrafter"/>
</dbReference>
<evidence type="ECO:0000256" key="3">
    <source>
        <dbReference type="ARBA" id="ARBA00043952"/>
    </source>
</evidence>
<reference evidence="5" key="2">
    <citation type="submission" date="2023-06" db="EMBL/GenBank/DDBJ databases">
        <authorList>
            <consortium name="Lawrence Berkeley National Laboratory"/>
            <person name="Haridas S."/>
            <person name="Hensen N."/>
            <person name="Bonometti L."/>
            <person name="Westerberg I."/>
            <person name="Brannstrom I.O."/>
            <person name="Guillou S."/>
            <person name="Cros-Aarteil S."/>
            <person name="Calhoun S."/>
            <person name="Kuo A."/>
            <person name="Mondo S."/>
            <person name="Pangilinan J."/>
            <person name="Riley R."/>
            <person name="Labutti K."/>
            <person name="Andreopoulos B."/>
            <person name="Lipzen A."/>
            <person name="Chen C."/>
            <person name="Yanf M."/>
            <person name="Daum C."/>
            <person name="Ng V."/>
            <person name="Clum A."/>
            <person name="Steindorff A."/>
            <person name="Ohm R."/>
            <person name="Martin F."/>
            <person name="Silar P."/>
            <person name="Natvig D."/>
            <person name="Lalanne C."/>
            <person name="Gautier V."/>
            <person name="Ament-Velasquez S.L."/>
            <person name="Kruys A."/>
            <person name="Hutchinson M.I."/>
            <person name="Powell A.J."/>
            <person name="Barry K."/>
            <person name="Miller A.N."/>
            <person name="Grigoriev I.V."/>
            <person name="Debuchy R."/>
            <person name="Gladieux P."/>
            <person name="Thoren M.H."/>
            <person name="Johannesson H."/>
        </authorList>
    </citation>
    <scope>NUCLEOTIDE SEQUENCE</scope>
    <source>
        <strain evidence="5">SMH4131-1</strain>
    </source>
</reference>
<dbReference type="PANTHER" id="PTHR46042">
    <property type="entry name" value="DIPHTHINE METHYLTRANSFERASE"/>
    <property type="match status" value="1"/>
</dbReference>
<dbReference type="Gene3D" id="2.130.10.10">
    <property type="entry name" value="YVTN repeat-like/Quinoprotein amine dehydrogenase"/>
    <property type="match status" value="1"/>
</dbReference>
<accession>A0AAE0I7T7</accession>
<dbReference type="GO" id="GO:0061685">
    <property type="term" value="F:diphthine methylesterase activity"/>
    <property type="evidence" value="ECO:0007669"/>
    <property type="project" value="TreeGrafter"/>
</dbReference>
<proteinExistence type="predicted"/>
<feature type="region of interest" description="Disordered" evidence="4">
    <location>
        <begin position="44"/>
        <end position="72"/>
    </location>
</feature>
<dbReference type="GO" id="GO:0005737">
    <property type="term" value="C:cytoplasm"/>
    <property type="evidence" value="ECO:0007669"/>
    <property type="project" value="TreeGrafter"/>
</dbReference>
<reference evidence="5" key="1">
    <citation type="journal article" date="2023" name="Mol. Phylogenet. Evol.">
        <title>Genome-scale phylogeny and comparative genomics of the fungal order Sordariales.</title>
        <authorList>
            <person name="Hensen N."/>
            <person name="Bonometti L."/>
            <person name="Westerberg I."/>
            <person name="Brannstrom I.O."/>
            <person name="Guillou S."/>
            <person name="Cros-Aarteil S."/>
            <person name="Calhoun S."/>
            <person name="Haridas S."/>
            <person name="Kuo A."/>
            <person name="Mondo S."/>
            <person name="Pangilinan J."/>
            <person name="Riley R."/>
            <person name="LaButti K."/>
            <person name="Andreopoulos B."/>
            <person name="Lipzen A."/>
            <person name="Chen C."/>
            <person name="Yan M."/>
            <person name="Daum C."/>
            <person name="Ng V."/>
            <person name="Clum A."/>
            <person name="Steindorff A."/>
            <person name="Ohm R.A."/>
            <person name="Martin F."/>
            <person name="Silar P."/>
            <person name="Natvig D.O."/>
            <person name="Lalanne C."/>
            <person name="Gautier V."/>
            <person name="Ament-Velasquez S.L."/>
            <person name="Kruys A."/>
            <person name="Hutchinson M.I."/>
            <person name="Powell A.J."/>
            <person name="Barry K."/>
            <person name="Miller A.N."/>
            <person name="Grigoriev I.V."/>
            <person name="Debuchy R."/>
            <person name="Gladieux P."/>
            <person name="Hiltunen Thoren M."/>
            <person name="Johannesson H."/>
        </authorList>
    </citation>
    <scope>NUCLEOTIDE SEQUENCE</scope>
    <source>
        <strain evidence="5">SMH4131-1</strain>
    </source>
</reference>
<evidence type="ECO:0000256" key="2">
    <source>
        <dbReference type="ARBA" id="ARBA00022737"/>
    </source>
</evidence>
<dbReference type="Proteomes" id="UP001286456">
    <property type="component" value="Unassembled WGS sequence"/>
</dbReference>
<dbReference type="InterPro" id="IPR052415">
    <property type="entry name" value="Diphthine_MTase"/>
</dbReference>
<dbReference type="AlphaFoldDB" id="A0AAE0I7T7"/>
<sequence length="434" mass="47070">MTSPVEPVSSLQSLHLDLPPSCVEFCPAHPSFFLVGTYNLQKDEEDSTSAAESAGSESDKDDNDNAQTVASAKAQSRNGSIIAFQVLDDKIVHVQTEPQPSALLDLHFNPNAGHHDICAVVSSTATLALFKLSPGQEDQPLKHLKTMDMASMSAAEDSNTVTDELFLSCCWHPSRADMIALTTSTGHVLLVDLGGADNSWKLFPEPIITHTLEAWCVAISPSLDLSVQSRSPGQQDIEQNAFTLFSGGDDSTLRYQTINLVPASDPSQGRYALDETSSQPAANRRGHEAGVTAILPLCLTKAGSGLVVTGSYDDHIRLFSVAPYEPYVTGKAEMLAESNLGGGVWRLKRIDLDNAALEGKTWRVRILASCMHAGARIVELEKTASGEHIFHTITRFEEHESMNYGSDFLPGRPANELTLVSTSFYDKLLCLWKP</sequence>
<keyword evidence="6" id="KW-1185">Reference proteome</keyword>
<keyword evidence="2" id="KW-0677">Repeat</keyword>
<organism evidence="5 6">
    <name type="scientific">Cercophora scortea</name>
    <dbReference type="NCBI Taxonomy" id="314031"/>
    <lineage>
        <taxon>Eukaryota</taxon>
        <taxon>Fungi</taxon>
        <taxon>Dikarya</taxon>
        <taxon>Ascomycota</taxon>
        <taxon>Pezizomycotina</taxon>
        <taxon>Sordariomycetes</taxon>
        <taxon>Sordariomycetidae</taxon>
        <taxon>Sordariales</taxon>
        <taxon>Lasiosphaeriaceae</taxon>
        <taxon>Cercophora</taxon>
    </lineage>
</organism>
<evidence type="ECO:0000256" key="1">
    <source>
        <dbReference type="ARBA" id="ARBA00022574"/>
    </source>
</evidence>
<evidence type="ECO:0000313" key="6">
    <source>
        <dbReference type="Proteomes" id="UP001286456"/>
    </source>
</evidence>
<dbReference type="InterPro" id="IPR036322">
    <property type="entry name" value="WD40_repeat_dom_sf"/>
</dbReference>
<dbReference type="InterPro" id="IPR015943">
    <property type="entry name" value="WD40/YVTN_repeat-like_dom_sf"/>
</dbReference>
<keyword evidence="1" id="KW-0853">WD repeat</keyword>
<evidence type="ECO:0000313" key="5">
    <source>
        <dbReference type="EMBL" id="KAK3320080.1"/>
    </source>
</evidence>